<dbReference type="PANTHER" id="PTHR42998">
    <property type="entry name" value="TYPE I RESTRICTION ENZYME HINDVIIP M PROTEIN-RELATED"/>
    <property type="match status" value="1"/>
</dbReference>
<dbReference type="InterPro" id="IPR003356">
    <property type="entry name" value="DNA_methylase_A-5"/>
</dbReference>
<dbReference type="PANTHER" id="PTHR42998:SF1">
    <property type="entry name" value="TYPE I RESTRICTION ENZYME HINDI METHYLASE SUBUNIT"/>
    <property type="match status" value="1"/>
</dbReference>
<sequence length="698" mass="74411">MPQQTEQLTAAEISRLAGVTRATVSNWRRRHADFPRPSGGTESSPTYDRAEVEAWLAARGQLPEPSAKDELATELRNRQAGTPLNALYPIVIALSRMAPEAVGELAELPDAALFHELDKVAEPFAEAVPTVAEFEFGPDDAALLRKVVTCVREEGALPTVELIGGRLAPDTTVRGSYATPQPVIELMTDLLPDGVPPQVLDPACGAGGLLAAAAQRGATRLFGQDVVAERADLAAARLGVLAPDAATTIRTGDSLRDDAFPGLAVDAVLCNPPFADRSWGHDELSYDPRWVYGLPPKLESELAWVQHCLAHLKPDGIAVMLMPPGVAERPSGRRIRAELARNGAIRAVISLAPGAAPPFNVGLHLWVLRRPDPARPAADPVLFVDASQADGWDAVRAAVLDAWRSFAAAPDDFEPVPGVARTVPVLDLMRAEMDLTPVRHVRAVAPVVTPGDFAATVNRRRAELRRAAEALLASDDTDWPPAGDEPVTWRTVTVGDLLRGNALAMERAVTGSQKTGEPADGSGARVMSAQDVTNGGAPSKNQADYNFLSPVLLEEGDVLLPETIGGGVRARVVGPEEAGSMLGPHVLLFRPDPSRLDPWFLAGFLSAEENVHGAATGTSIIRIQPRRLRVPLMPLDEQRAYGRAFKRIAALRRAAEIAGRLAEETARELTTGLTAGALAPPGHDPGKPRAHAPAKRKH</sequence>
<dbReference type="InterPro" id="IPR052916">
    <property type="entry name" value="Type-I_RE_MTase_Subunit"/>
</dbReference>
<dbReference type="SUPFAM" id="SSF46955">
    <property type="entry name" value="Putative DNA-binding domain"/>
    <property type="match status" value="1"/>
</dbReference>
<feature type="domain" description="DNA methylase adenine-specific" evidence="4">
    <location>
        <begin position="172"/>
        <end position="392"/>
    </location>
</feature>
<dbReference type="SUPFAM" id="SSF53335">
    <property type="entry name" value="S-adenosyl-L-methionine-dependent methyltransferases"/>
    <property type="match status" value="1"/>
</dbReference>
<evidence type="ECO:0000313" key="5">
    <source>
        <dbReference type="EMBL" id="GAA4128180.1"/>
    </source>
</evidence>
<dbReference type="InterPro" id="IPR002052">
    <property type="entry name" value="DNA_methylase_N6_adenine_CS"/>
</dbReference>
<accession>A0ABP7XZ14</accession>
<evidence type="ECO:0000259" key="4">
    <source>
        <dbReference type="Pfam" id="PF02384"/>
    </source>
</evidence>
<evidence type="ECO:0000313" key="6">
    <source>
        <dbReference type="Proteomes" id="UP001500266"/>
    </source>
</evidence>
<keyword evidence="5" id="KW-0808">Transferase</keyword>
<dbReference type="SUPFAM" id="SSF116734">
    <property type="entry name" value="DNA methylase specificity domain"/>
    <property type="match status" value="1"/>
</dbReference>
<keyword evidence="5" id="KW-0489">Methyltransferase</keyword>
<dbReference type="PROSITE" id="PS00092">
    <property type="entry name" value="N6_MTASE"/>
    <property type="match status" value="1"/>
</dbReference>
<protein>
    <submittedName>
        <fullName evidence="5">N-6 DNA methylase</fullName>
    </submittedName>
</protein>
<evidence type="ECO:0000256" key="1">
    <source>
        <dbReference type="ARBA" id="ARBA00022747"/>
    </source>
</evidence>
<feature type="compositionally biased region" description="Basic residues" evidence="3">
    <location>
        <begin position="688"/>
        <end position="698"/>
    </location>
</feature>
<dbReference type="Gene3D" id="3.40.50.150">
    <property type="entry name" value="Vaccinia Virus protein VP39"/>
    <property type="match status" value="1"/>
</dbReference>
<keyword evidence="1" id="KW-0680">Restriction system</keyword>
<dbReference type="Proteomes" id="UP001500266">
    <property type="component" value="Unassembled WGS sequence"/>
</dbReference>
<dbReference type="Gene3D" id="3.90.220.20">
    <property type="entry name" value="DNA methylase specificity domains"/>
    <property type="match status" value="1"/>
</dbReference>
<name>A0ABP7XZ14_9ACTN</name>
<comment type="caution">
    <text evidence="5">The sequence shown here is derived from an EMBL/GenBank/DDBJ whole genome shotgun (WGS) entry which is preliminary data.</text>
</comment>
<evidence type="ECO:0000256" key="3">
    <source>
        <dbReference type="SAM" id="MobiDB-lite"/>
    </source>
</evidence>
<dbReference type="InterPro" id="IPR044946">
    <property type="entry name" value="Restrct_endonuc_typeI_TRD_sf"/>
</dbReference>
<dbReference type="PRINTS" id="PR00507">
    <property type="entry name" value="N12N6MTFRASE"/>
</dbReference>
<dbReference type="InterPro" id="IPR009061">
    <property type="entry name" value="DNA-bd_dom_put_sf"/>
</dbReference>
<evidence type="ECO:0000256" key="2">
    <source>
        <dbReference type="ARBA" id="ARBA00023125"/>
    </source>
</evidence>
<dbReference type="GO" id="GO:0032259">
    <property type="term" value="P:methylation"/>
    <property type="evidence" value="ECO:0007669"/>
    <property type="project" value="UniProtKB-KW"/>
</dbReference>
<gene>
    <name evidence="5" type="ORF">GCM10022416_03630</name>
</gene>
<proteinExistence type="predicted"/>
<organism evidence="5 6">
    <name type="scientific">Actinomadura keratinilytica</name>
    <dbReference type="NCBI Taxonomy" id="547461"/>
    <lineage>
        <taxon>Bacteria</taxon>
        <taxon>Bacillati</taxon>
        <taxon>Actinomycetota</taxon>
        <taxon>Actinomycetes</taxon>
        <taxon>Streptosporangiales</taxon>
        <taxon>Thermomonosporaceae</taxon>
        <taxon>Actinomadura</taxon>
    </lineage>
</organism>
<dbReference type="InterPro" id="IPR029063">
    <property type="entry name" value="SAM-dependent_MTases_sf"/>
</dbReference>
<keyword evidence="2" id="KW-0238">DNA-binding</keyword>
<dbReference type="InterPro" id="IPR036388">
    <property type="entry name" value="WH-like_DNA-bd_sf"/>
</dbReference>
<dbReference type="Pfam" id="PF02384">
    <property type="entry name" value="N6_Mtase"/>
    <property type="match status" value="1"/>
</dbReference>
<keyword evidence="6" id="KW-1185">Reference proteome</keyword>
<dbReference type="GO" id="GO:0008168">
    <property type="term" value="F:methyltransferase activity"/>
    <property type="evidence" value="ECO:0007669"/>
    <property type="project" value="UniProtKB-KW"/>
</dbReference>
<dbReference type="EMBL" id="BAABDO010000003">
    <property type="protein sequence ID" value="GAA4128180.1"/>
    <property type="molecule type" value="Genomic_DNA"/>
</dbReference>
<dbReference type="RefSeq" id="WP_345016701.1">
    <property type="nucleotide sequence ID" value="NZ_BAABDO010000003.1"/>
</dbReference>
<reference evidence="6" key="1">
    <citation type="journal article" date="2019" name="Int. J. Syst. Evol. Microbiol.">
        <title>The Global Catalogue of Microorganisms (GCM) 10K type strain sequencing project: providing services to taxonomists for standard genome sequencing and annotation.</title>
        <authorList>
            <consortium name="The Broad Institute Genomics Platform"/>
            <consortium name="The Broad Institute Genome Sequencing Center for Infectious Disease"/>
            <person name="Wu L."/>
            <person name="Ma J."/>
        </authorList>
    </citation>
    <scope>NUCLEOTIDE SEQUENCE [LARGE SCALE GENOMIC DNA]</scope>
    <source>
        <strain evidence="6">JCM 17316</strain>
    </source>
</reference>
<dbReference type="Gene3D" id="1.10.10.10">
    <property type="entry name" value="Winged helix-like DNA-binding domain superfamily/Winged helix DNA-binding domain"/>
    <property type="match status" value="1"/>
</dbReference>
<feature type="region of interest" description="Disordered" evidence="3">
    <location>
        <begin position="671"/>
        <end position="698"/>
    </location>
</feature>